<reference evidence="2 3" key="1">
    <citation type="submission" date="2018-04" db="EMBL/GenBank/DDBJ databases">
        <title>Genomic Encyclopedia of Archaeal and Bacterial Type Strains, Phase II (KMG-II): from individual species to whole genera.</title>
        <authorList>
            <person name="Goeker M."/>
        </authorList>
    </citation>
    <scope>NUCLEOTIDE SEQUENCE [LARGE SCALE GENOMIC DNA]</scope>
    <source>
        <strain evidence="2 3">DSM 45787</strain>
    </source>
</reference>
<evidence type="ECO:0000259" key="1">
    <source>
        <dbReference type="Pfam" id="PF12804"/>
    </source>
</evidence>
<protein>
    <submittedName>
        <fullName evidence="2">Molybdenum cofactor cytidylyltransferase</fullName>
    </submittedName>
</protein>
<dbReference type="Proteomes" id="UP000244240">
    <property type="component" value="Unassembled WGS sequence"/>
</dbReference>
<dbReference type="GO" id="GO:0016779">
    <property type="term" value="F:nucleotidyltransferase activity"/>
    <property type="evidence" value="ECO:0007669"/>
    <property type="project" value="UniProtKB-KW"/>
</dbReference>
<gene>
    <name evidence="2" type="ORF">C8P63_107116</name>
</gene>
<dbReference type="CDD" id="cd04182">
    <property type="entry name" value="GT_2_like_f"/>
    <property type="match status" value="1"/>
</dbReference>
<dbReference type="InterPro" id="IPR025877">
    <property type="entry name" value="MobA-like_NTP_Trfase"/>
</dbReference>
<keyword evidence="2" id="KW-0548">Nucleotidyltransferase</keyword>
<dbReference type="PANTHER" id="PTHR43777">
    <property type="entry name" value="MOLYBDENUM COFACTOR CYTIDYLYLTRANSFERASE"/>
    <property type="match status" value="1"/>
</dbReference>
<dbReference type="PANTHER" id="PTHR43777:SF1">
    <property type="entry name" value="MOLYBDENUM COFACTOR CYTIDYLYLTRANSFERASE"/>
    <property type="match status" value="1"/>
</dbReference>
<dbReference type="EMBL" id="QBKR01000007">
    <property type="protein sequence ID" value="PTX61321.1"/>
    <property type="molecule type" value="Genomic_DNA"/>
</dbReference>
<comment type="caution">
    <text evidence="2">The sequence shown here is derived from an EMBL/GenBank/DDBJ whole genome shotgun (WGS) entry which is preliminary data.</text>
</comment>
<evidence type="ECO:0000313" key="3">
    <source>
        <dbReference type="Proteomes" id="UP000244240"/>
    </source>
</evidence>
<keyword evidence="3" id="KW-1185">Reference proteome</keyword>
<feature type="domain" description="MobA-like NTP transferase" evidence="1">
    <location>
        <begin position="1"/>
        <end position="141"/>
    </location>
</feature>
<name>A0A2T6BZ20_9BACL</name>
<proteinExistence type="predicted"/>
<dbReference type="Pfam" id="PF12804">
    <property type="entry name" value="NTP_transf_3"/>
    <property type="match status" value="1"/>
</dbReference>
<organism evidence="2 3">
    <name type="scientific">Melghirimyces profundicolus</name>
    <dbReference type="NCBI Taxonomy" id="1242148"/>
    <lineage>
        <taxon>Bacteria</taxon>
        <taxon>Bacillati</taxon>
        <taxon>Bacillota</taxon>
        <taxon>Bacilli</taxon>
        <taxon>Bacillales</taxon>
        <taxon>Thermoactinomycetaceae</taxon>
        <taxon>Melghirimyces</taxon>
    </lineage>
</organism>
<keyword evidence="2" id="KW-0808">Transferase</keyword>
<dbReference type="Gene3D" id="3.90.550.10">
    <property type="entry name" value="Spore Coat Polysaccharide Biosynthesis Protein SpsA, Chain A"/>
    <property type="match status" value="1"/>
</dbReference>
<dbReference type="AlphaFoldDB" id="A0A2T6BZ20"/>
<accession>A0A2T6BZ20</accession>
<sequence>MLQHIISRCLLFPFSEVIAVIGYEAKRIQHSIQIHDSRFRWVYNPDYGMGQSSSLWAGLKECHQGRSVMVFLGDQPLISPGTIQFIFQSGLEQQNKSDEPCMFRPSYQNLPGHPVFLGNIKQMSFRNLKGDQGAKDIIRHLKNRNLVPVEDPGVTFDIDTPEAYKRAKTMMGKGWGV</sequence>
<dbReference type="SUPFAM" id="SSF53448">
    <property type="entry name" value="Nucleotide-diphospho-sugar transferases"/>
    <property type="match status" value="1"/>
</dbReference>
<dbReference type="InterPro" id="IPR029044">
    <property type="entry name" value="Nucleotide-diphossugar_trans"/>
</dbReference>
<evidence type="ECO:0000313" key="2">
    <source>
        <dbReference type="EMBL" id="PTX61321.1"/>
    </source>
</evidence>